<dbReference type="InterPro" id="IPR002161">
    <property type="entry name" value="PdxT/SNO"/>
</dbReference>
<proteinExistence type="predicted"/>
<dbReference type="GO" id="GO:0008614">
    <property type="term" value="P:pyridoxine metabolic process"/>
    <property type="evidence" value="ECO:0007669"/>
    <property type="project" value="TreeGrafter"/>
</dbReference>
<dbReference type="PROSITE" id="PS51130">
    <property type="entry name" value="PDXT_SNO_2"/>
    <property type="match status" value="1"/>
</dbReference>
<dbReference type="GO" id="GO:1903600">
    <property type="term" value="C:glutaminase complex"/>
    <property type="evidence" value="ECO:0007669"/>
    <property type="project" value="TreeGrafter"/>
</dbReference>
<dbReference type="SUPFAM" id="SSF52317">
    <property type="entry name" value="Class I glutamine amidotransferase-like"/>
    <property type="match status" value="2"/>
</dbReference>
<dbReference type="GO" id="GO:0005829">
    <property type="term" value="C:cytosol"/>
    <property type="evidence" value="ECO:0007669"/>
    <property type="project" value="TreeGrafter"/>
</dbReference>
<sequence length="302" mass="32064">MSNEKKPLVGVLSIQGAFEEHQACLEASGCRTKQIRTVADMTEGGEALDGMVLPGGESTAMGLIGTATKESGGKSVWDALRDFIEVDKKPTWGTCAGMILLAERCVGASAVIQDGQALIGGMDILVCRNYFGSQVSSFEMATPPPPTSGGEDGGMASPYPGVFIRAPAILSAGQEVTVLGKVVATPCRQAAVVLEELERKIEKGETVVQMGVVDALERDGSQLRHREVVKASPCETGEEKKELEQDASIELPGAADGSNAREVICAVRKSNLLCTAFHPELTNDHRWHQYFAQMVKESVASA</sequence>
<dbReference type="GO" id="GO:0042823">
    <property type="term" value="P:pyridoxal phosphate biosynthetic process"/>
    <property type="evidence" value="ECO:0007669"/>
    <property type="project" value="InterPro"/>
</dbReference>
<gene>
    <name evidence="3" type="ORF">PSNMU_V1.4_AUG-EV-PASAV3_0125110</name>
</gene>
<name>A0A448ZTH0_9STRA</name>
<dbReference type="Proteomes" id="UP000291116">
    <property type="component" value="Unassembled WGS sequence"/>
</dbReference>
<dbReference type="InterPro" id="IPR029062">
    <property type="entry name" value="Class_I_gatase-like"/>
</dbReference>
<dbReference type="EMBL" id="CAACVS010000699">
    <property type="protein sequence ID" value="VEU45339.1"/>
    <property type="molecule type" value="Genomic_DNA"/>
</dbReference>
<evidence type="ECO:0000256" key="2">
    <source>
        <dbReference type="SAM" id="MobiDB-lite"/>
    </source>
</evidence>
<dbReference type="NCBIfam" id="TIGR03800">
    <property type="entry name" value="PLP_synth_Pdx2"/>
    <property type="match status" value="1"/>
</dbReference>
<evidence type="ECO:0000256" key="1">
    <source>
        <dbReference type="ARBA" id="ARBA00022962"/>
    </source>
</evidence>
<dbReference type="OrthoDB" id="2039at2759"/>
<dbReference type="AlphaFoldDB" id="A0A448ZTH0"/>
<dbReference type="Gene3D" id="3.40.50.880">
    <property type="match status" value="1"/>
</dbReference>
<protein>
    <recommendedName>
        <fullName evidence="5">Glutaminase</fullName>
    </recommendedName>
</protein>
<reference evidence="3 4" key="1">
    <citation type="submission" date="2019-01" db="EMBL/GenBank/DDBJ databases">
        <authorList>
            <person name="Ferrante I. M."/>
        </authorList>
    </citation>
    <scope>NUCLEOTIDE SEQUENCE [LARGE SCALE GENOMIC DNA]</scope>
    <source>
        <strain evidence="3 4">B856</strain>
    </source>
</reference>
<keyword evidence="4" id="KW-1185">Reference proteome</keyword>
<evidence type="ECO:0000313" key="3">
    <source>
        <dbReference type="EMBL" id="VEU45339.1"/>
    </source>
</evidence>
<dbReference type="Pfam" id="PF01174">
    <property type="entry name" value="SNO"/>
    <property type="match status" value="1"/>
</dbReference>
<evidence type="ECO:0000313" key="4">
    <source>
        <dbReference type="Proteomes" id="UP000291116"/>
    </source>
</evidence>
<dbReference type="PANTHER" id="PTHR31559:SF0">
    <property type="entry name" value="PYRIDOXAL 5'-PHOSPHATE SYNTHASE SUBUNIT SNO1-RELATED"/>
    <property type="match status" value="1"/>
</dbReference>
<evidence type="ECO:0008006" key="5">
    <source>
        <dbReference type="Google" id="ProtNLM"/>
    </source>
</evidence>
<dbReference type="GO" id="GO:0004359">
    <property type="term" value="F:glutaminase activity"/>
    <property type="evidence" value="ECO:0007669"/>
    <property type="project" value="InterPro"/>
</dbReference>
<accession>A0A448ZTH0</accession>
<keyword evidence="1" id="KW-0315">Glutamine amidotransferase</keyword>
<dbReference type="PANTHER" id="PTHR31559">
    <property type="entry name" value="PYRIDOXAL 5'-PHOSPHATE SYNTHASE SUBUNIT SNO"/>
    <property type="match status" value="1"/>
</dbReference>
<feature type="region of interest" description="Disordered" evidence="2">
    <location>
        <begin position="234"/>
        <end position="253"/>
    </location>
</feature>
<organism evidence="3 4">
    <name type="scientific">Pseudo-nitzschia multistriata</name>
    <dbReference type="NCBI Taxonomy" id="183589"/>
    <lineage>
        <taxon>Eukaryota</taxon>
        <taxon>Sar</taxon>
        <taxon>Stramenopiles</taxon>
        <taxon>Ochrophyta</taxon>
        <taxon>Bacillariophyta</taxon>
        <taxon>Bacillariophyceae</taxon>
        <taxon>Bacillariophycidae</taxon>
        <taxon>Bacillariales</taxon>
        <taxon>Bacillariaceae</taxon>
        <taxon>Pseudo-nitzschia</taxon>
    </lineage>
</organism>